<keyword evidence="1" id="KW-0472">Membrane</keyword>
<evidence type="ECO:0000256" key="1">
    <source>
        <dbReference type="SAM" id="Phobius"/>
    </source>
</evidence>
<evidence type="ECO:0000313" key="3">
    <source>
        <dbReference type="Proteomes" id="UP000077868"/>
    </source>
</evidence>
<dbReference type="EMBL" id="CP015079">
    <property type="protein sequence ID" value="ANH37958.1"/>
    <property type="molecule type" value="Genomic_DNA"/>
</dbReference>
<protein>
    <recommendedName>
        <fullName evidence="4">ESX-1 secretion system protein eccB1</fullName>
    </recommendedName>
</protein>
<evidence type="ECO:0008006" key="4">
    <source>
        <dbReference type="Google" id="ProtNLM"/>
    </source>
</evidence>
<dbReference type="Pfam" id="PF05108">
    <property type="entry name" value="T7SS_ESX1_EccB"/>
    <property type="match status" value="1"/>
</dbReference>
<dbReference type="RefSeq" id="WP_068107886.1">
    <property type="nucleotide sequence ID" value="NZ_CP015079.1"/>
</dbReference>
<dbReference type="Proteomes" id="UP000077868">
    <property type="component" value="Chromosome"/>
</dbReference>
<dbReference type="STRING" id="1300347.I601_1523"/>
<dbReference type="InterPro" id="IPR044857">
    <property type="entry name" value="T7SS_EccB_R1"/>
</dbReference>
<dbReference type="PANTHER" id="PTHR40765">
    <property type="entry name" value="ESX-2 SECRETION SYSTEM ATPASE ECCB2"/>
    <property type="match status" value="1"/>
</dbReference>
<accession>A0A1A9GI44</accession>
<keyword evidence="3" id="KW-1185">Reference proteome</keyword>
<proteinExistence type="predicted"/>
<dbReference type="InterPro" id="IPR007795">
    <property type="entry name" value="T7SS_EccB"/>
</dbReference>
<sequence>MATKRDLVEAHAFSRRRLVTAFVSGAPGGREVEPARPGRTIVGGVALGVLLVAGAAITGVFTGNAPTDWDEPGLIISKEQGAAYVILDEGTEDEGPELRPVLNITSAHLILGADGLEPRIVSQETLETRRLGADIGILDAPASLPGTDSLVETGWSACTGDGLGLKVAMTTDPEVTPAPGTAFVVKVATKSRTDPAYWVVGTAERTIDEEAQAYRYALTMPGQVQRNAFLSALDLPLLDTATKVPTEWLSLFPRGADLDVGSFDVPDLGEPLPGGAGRVGDYVLDEGGGGFLVTADGAEQLSEFALRVLVNAERRDGRLPEQLDELPFGSTGSSLVSGNHWPEDVLDSEPGQHCALLEAAAGERPRAQIALNPVGEASATEVGAASQRDVFVESGGGAYVMSGDWGDTESGSRWALDQKGRANALVGAETPELLGYGDYDPVLVPDAWLELFTTGVPLSQAAALCPPDRGTGADPDPGADCS</sequence>
<organism evidence="2 3">
    <name type="scientific">Nocardioides dokdonensis FR1436</name>
    <dbReference type="NCBI Taxonomy" id="1300347"/>
    <lineage>
        <taxon>Bacteria</taxon>
        <taxon>Bacillati</taxon>
        <taxon>Actinomycetota</taxon>
        <taxon>Actinomycetes</taxon>
        <taxon>Propionibacteriales</taxon>
        <taxon>Nocardioidaceae</taxon>
        <taxon>Nocardioides</taxon>
    </lineage>
</organism>
<dbReference type="AlphaFoldDB" id="A0A1A9GI44"/>
<dbReference type="PANTHER" id="PTHR40765:SF2">
    <property type="entry name" value="ESX-2 SECRETION SYSTEM ATPASE ECCB2"/>
    <property type="match status" value="1"/>
</dbReference>
<dbReference type="OrthoDB" id="3847604at2"/>
<gene>
    <name evidence="2" type="ORF">I601_1523</name>
</gene>
<name>A0A1A9GI44_9ACTN</name>
<evidence type="ECO:0000313" key="2">
    <source>
        <dbReference type="EMBL" id="ANH37958.1"/>
    </source>
</evidence>
<dbReference type="Gene3D" id="3.30.2390.20">
    <property type="entry name" value="Type VII secretion system EccB, repeat 1 domain"/>
    <property type="match status" value="1"/>
</dbReference>
<keyword evidence="1" id="KW-1133">Transmembrane helix</keyword>
<dbReference type="GO" id="GO:0005576">
    <property type="term" value="C:extracellular region"/>
    <property type="evidence" value="ECO:0007669"/>
    <property type="project" value="TreeGrafter"/>
</dbReference>
<feature type="transmembrane region" description="Helical" evidence="1">
    <location>
        <begin position="40"/>
        <end position="61"/>
    </location>
</feature>
<dbReference type="PATRIC" id="fig|1300347.3.peg.1524"/>
<reference evidence="2 3" key="1">
    <citation type="submission" date="2016-03" db="EMBL/GenBank/DDBJ databases">
        <title>Complete genome sequence of a soil Actinobacterium, Nocardioides dokdonensis FR1436.</title>
        <authorList>
            <person name="Kwon S.-K."/>
            <person name="Kim K."/>
            <person name="Kim J.F."/>
        </authorList>
    </citation>
    <scope>NUCLEOTIDE SEQUENCE [LARGE SCALE GENOMIC DNA]</scope>
    <source>
        <strain evidence="2 3">FR1436</strain>
    </source>
</reference>
<dbReference type="KEGG" id="ndk:I601_1523"/>
<keyword evidence="1" id="KW-0812">Transmembrane</keyword>